<dbReference type="GO" id="GO:0032541">
    <property type="term" value="C:cortical endoplasmic reticulum"/>
    <property type="evidence" value="ECO:0007669"/>
    <property type="project" value="TreeGrafter"/>
</dbReference>
<dbReference type="GO" id="GO:0032366">
    <property type="term" value="P:intracellular sterol transport"/>
    <property type="evidence" value="ECO:0007669"/>
    <property type="project" value="TreeGrafter"/>
</dbReference>
<dbReference type="Gene3D" id="2.30.29.30">
    <property type="entry name" value="Pleckstrin-homology domain (PH domain)/Phosphotyrosine-binding domain (PTB)"/>
    <property type="match status" value="1"/>
</dbReference>
<dbReference type="SMART" id="SM00568">
    <property type="entry name" value="GRAM"/>
    <property type="match status" value="1"/>
</dbReference>
<feature type="domain" description="VASt" evidence="8">
    <location>
        <begin position="746"/>
        <end position="917"/>
    </location>
</feature>
<dbReference type="GO" id="GO:0005789">
    <property type="term" value="C:endoplasmic reticulum membrane"/>
    <property type="evidence" value="ECO:0007669"/>
    <property type="project" value="TreeGrafter"/>
</dbReference>
<feature type="region of interest" description="Disordered" evidence="6">
    <location>
        <begin position="378"/>
        <end position="463"/>
    </location>
</feature>
<evidence type="ECO:0000259" key="8">
    <source>
        <dbReference type="PROSITE" id="PS51778"/>
    </source>
</evidence>
<feature type="compositionally biased region" description="Low complexity" evidence="6">
    <location>
        <begin position="80"/>
        <end position="99"/>
    </location>
</feature>
<dbReference type="InterPro" id="IPR004182">
    <property type="entry name" value="GRAM"/>
</dbReference>
<feature type="region of interest" description="Disordered" evidence="6">
    <location>
        <begin position="293"/>
        <end position="348"/>
    </location>
</feature>
<feature type="compositionally biased region" description="Basic and acidic residues" evidence="6">
    <location>
        <begin position="621"/>
        <end position="630"/>
    </location>
</feature>
<name>A0A2K3QMI6_9HYPO</name>
<feature type="compositionally biased region" description="Basic and acidic residues" evidence="6">
    <location>
        <begin position="330"/>
        <end position="344"/>
    </location>
</feature>
<evidence type="ECO:0000256" key="4">
    <source>
        <dbReference type="ARBA" id="ARBA00022989"/>
    </source>
</evidence>
<accession>A0A2K3QMI6</accession>
<keyword evidence="3 7" id="KW-0812">Transmembrane</keyword>
<dbReference type="PROSITE" id="PS51778">
    <property type="entry name" value="VAST"/>
    <property type="match status" value="1"/>
</dbReference>
<dbReference type="AlphaFoldDB" id="A0A2K3QMI6"/>
<feature type="region of interest" description="Disordered" evidence="6">
    <location>
        <begin position="706"/>
        <end position="747"/>
    </location>
</feature>
<evidence type="ECO:0000256" key="3">
    <source>
        <dbReference type="ARBA" id="ARBA00022692"/>
    </source>
</evidence>
<evidence type="ECO:0000313" key="10">
    <source>
        <dbReference type="Proteomes" id="UP000236621"/>
    </source>
</evidence>
<dbReference type="GO" id="GO:0120015">
    <property type="term" value="F:sterol transfer activity"/>
    <property type="evidence" value="ECO:0007669"/>
    <property type="project" value="TreeGrafter"/>
</dbReference>
<dbReference type="Pfam" id="PF02893">
    <property type="entry name" value="GRAM"/>
    <property type="match status" value="1"/>
</dbReference>
<reference evidence="9 10" key="1">
    <citation type="submission" date="2017-08" db="EMBL/GenBank/DDBJ databases">
        <title>Harnessing the power of phylogenomics to disentangle the directionality and signatures of interkingdom host jumping in the parasitic fungal genus Tolypocladium.</title>
        <authorList>
            <person name="Quandt C.A."/>
            <person name="Patterson W."/>
            <person name="Spatafora J.W."/>
        </authorList>
    </citation>
    <scope>NUCLEOTIDE SEQUENCE [LARGE SCALE GENOMIC DNA]</scope>
    <source>
        <strain evidence="9 10">CBS 113982</strain>
    </source>
</reference>
<feature type="compositionally biased region" description="Acidic residues" evidence="6">
    <location>
        <begin position="644"/>
        <end position="676"/>
    </location>
</feature>
<comment type="caution">
    <text evidence="9">The sequence shown here is derived from an EMBL/GenBank/DDBJ whole genome shotgun (WGS) entry which is preliminary data.</text>
</comment>
<gene>
    <name evidence="9" type="ORF">TCAP_01344</name>
</gene>
<sequence>MDSANGLGKLLPRSISVKRRRRKQRSAEALAADDDAASRSPLTRELSADAASANTADDEDMDDGSFGSFESGADPEQNDSARPAASSSPATVSSRPPAAGYLATSSPAVQARRLDPQSHFQPPPRPRSDRGAGGRGTSPDAWTTDHGAAVNPSTIEPPAAARIASPDRRSRTPRQLETRPRTPPMKDKPSPVIVNTPPTPTEPRDPAAGSSPERRTARNGVNPRAGTEGSTPSQVMSAHRRSKSGSAAMVPSKLSNTTLAPLTPTGEAAPTATGFFSSVISAAQNAATTLSNNIPGTNMGMGSGRSRSSLLKSQGLSTPTPAEVEAEAEAEPRIEDTMDRKESAVRTLGSGDLSLSQLGLAEPSSSVASQVSARFADAADTRTRSESAPVDPHARIADTLPDESTSRPRSLVDAASGDQTPPQVELADGRAGFQRSSSVRSAIKPRRNRGSSVTTGGTGTTSRPAIAAAHTSVIAPSGGFGAPKLTGFAIASKKRNRDFHSFFKSVPDDDYLIEDYSCALQREILAHGRLYVSEGHLCFSSNILGWTTTLVMSFDEIVSVEKRSTALLFKNGLMISTLHAKHIFASFTSRDATYDLIINIWKLGHPTLKSTLNGVRLEGTGGDKTEKVDAEPSSLDMETRDVGSDSDDDSEDDADEEDEEDEDDEEEDFYDEEENGETPITQATEFACVDPDAEKPALRKFATMPASNGVAADAAKESPPPPGGSPDFPGPAAHPPTDCGDSATHHDKVVGDDVIPAPLGKVYNLVFGASSGTWMAKWLTGEQKCTDLQMEDKKGLSLDRKTRNFTYIKPLNASIGPRQTKCIVAETLDNFDLDKAVNLSVSVQNPDVPSGSMFTVRTKYCLSWAENNATRVQVNCTTEWSGKSWIKGAIEKGVNDGQTQYCKDLFAALKASVTSRPRAGTGPHGPARAKKKPKRSKALLTADGGAERNSGSKHAAKQDWGPLEPVRSIAEPFIDVIRPVLTGNVMYGLLVGLLVAMWFGFGSGPSKNAAPYGPGIGFYSSNRLAAYEEMWRREDSELWEWLDERVGLHRLSPDGLDMRKKSVDPRTMEEKLREERMDEREVDEAIRVTEEKLRVLREVVGKASQSQRRDGGRRGTR</sequence>
<dbReference type="STRING" id="45235.A0A2K3QMI6"/>
<evidence type="ECO:0000256" key="1">
    <source>
        <dbReference type="ARBA" id="ARBA00004167"/>
    </source>
</evidence>
<keyword evidence="10" id="KW-1185">Reference proteome</keyword>
<dbReference type="InterPro" id="IPR011993">
    <property type="entry name" value="PH-like_dom_sf"/>
</dbReference>
<evidence type="ECO:0000256" key="5">
    <source>
        <dbReference type="ARBA" id="ARBA00023136"/>
    </source>
</evidence>
<dbReference type="InterPro" id="IPR051482">
    <property type="entry name" value="Cholesterol_transport"/>
</dbReference>
<feature type="compositionally biased region" description="Pro residues" evidence="6">
    <location>
        <begin position="718"/>
        <end position="734"/>
    </location>
</feature>
<dbReference type="Proteomes" id="UP000236621">
    <property type="component" value="Unassembled WGS sequence"/>
</dbReference>
<dbReference type="GO" id="GO:0140268">
    <property type="term" value="C:endoplasmic reticulum-plasma membrane contact site"/>
    <property type="evidence" value="ECO:0007669"/>
    <property type="project" value="TreeGrafter"/>
</dbReference>
<dbReference type="OrthoDB" id="2162691at2759"/>
<dbReference type="InterPro" id="IPR031968">
    <property type="entry name" value="VASt"/>
</dbReference>
<protein>
    <recommendedName>
        <fullName evidence="8">VASt domain-containing protein</fullName>
    </recommendedName>
</protein>
<feature type="region of interest" description="Disordered" evidence="6">
    <location>
        <begin position="612"/>
        <end position="688"/>
    </location>
</feature>
<evidence type="ECO:0000256" key="6">
    <source>
        <dbReference type="SAM" id="MobiDB-lite"/>
    </source>
</evidence>
<feature type="compositionally biased region" description="Low complexity" evidence="6">
    <location>
        <begin position="450"/>
        <end position="463"/>
    </location>
</feature>
<feature type="transmembrane region" description="Helical" evidence="7">
    <location>
        <begin position="981"/>
        <end position="1001"/>
    </location>
</feature>
<evidence type="ECO:0000256" key="2">
    <source>
        <dbReference type="ARBA" id="ARBA00006582"/>
    </source>
</evidence>
<feature type="region of interest" description="Disordered" evidence="6">
    <location>
        <begin position="1059"/>
        <end position="1080"/>
    </location>
</feature>
<dbReference type="GO" id="GO:0032934">
    <property type="term" value="F:sterol binding"/>
    <property type="evidence" value="ECO:0007669"/>
    <property type="project" value="TreeGrafter"/>
</dbReference>
<comment type="similarity">
    <text evidence="2">Belongs to the YSP2 family.</text>
</comment>
<evidence type="ECO:0000256" key="7">
    <source>
        <dbReference type="SAM" id="Phobius"/>
    </source>
</evidence>
<feature type="compositionally biased region" description="Basic and acidic residues" evidence="6">
    <location>
        <begin position="165"/>
        <end position="189"/>
    </location>
</feature>
<dbReference type="GO" id="GO:0005739">
    <property type="term" value="C:mitochondrion"/>
    <property type="evidence" value="ECO:0007669"/>
    <property type="project" value="TreeGrafter"/>
</dbReference>
<dbReference type="Pfam" id="PF16016">
    <property type="entry name" value="VASt"/>
    <property type="match status" value="1"/>
</dbReference>
<dbReference type="PANTHER" id="PTHR23319">
    <property type="entry name" value="GRAM DOMAIN CONTAINING 1B, ISOFORM E"/>
    <property type="match status" value="1"/>
</dbReference>
<dbReference type="GO" id="GO:0005886">
    <property type="term" value="C:plasma membrane"/>
    <property type="evidence" value="ECO:0007669"/>
    <property type="project" value="TreeGrafter"/>
</dbReference>
<dbReference type="EMBL" id="NRSZ01000218">
    <property type="protein sequence ID" value="PNY28743.1"/>
    <property type="molecule type" value="Genomic_DNA"/>
</dbReference>
<feature type="region of interest" description="Disordered" evidence="6">
    <location>
        <begin position="1"/>
        <end position="265"/>
    </location>
</feature>
<proteinExistence type="inferred from homology"/>
<keyword evidence="4 7" id="KW-1133">Transmembrane helix</keyword>
<evidence type="ECO:0000313" key="9">
    <source>
        <dbReference type="EMBL" id="PNY28743.1"/>
    </source>
</evidence>
<organism evidence="9 10">
    <name type="scientific">Tolypocladium capitatum</name>
    <dbReference type="NCBI Taxonomy" id="45235"/>
    <lineage>
        <taxon>Eukaryota</taxon>
        <taxon>Fungi</taxon>
        <taxon>Dikarya</taxon>
        <taxon>Ascomycota</taxon>
        <taxon>Pezizomycotina</taxon>
        <taxon>Sordariomycetes</taxon>
        <taxon>Hypocreomycetidae</taxon>
        <taxon>Hypocreales</taxon>
        <taxon>Ophiocordycipitaceae</taxon>
        <taxon>Tolypocladium</taxon>
    </lineage>
</organism>
<comment type="subcellular location">
    <subcellularLocation>
        <location evidence="1">Membrane</location>
        <topology evidence="1">Single-pass membrane protein</topology>
    </subcellularLocation>
</comment>
<feature type="compositionally biased region" description="Basic residues" evidence="6">
    <location>
        <begin position="927"/>
        <end position="937"/>
    </location>
</feature>
<keyword evidence="5 7" id="KW-0472">Membrane</keyword>
<dbReference type="PANTHER" id="PTHR23319:SF4">
    <property type="entry name" value="GRAM DOMAIN CONTAINING 1B, ISOFORM E"/>
    <property type="match status" value="1"/>
</dbReference>
<feature type="compositionally biased region" description="Low complexity" evidence="6">
    <location>
        <begin position="304"/>
        <end position="317"/>
    </location>
</feature>
<dbReference type="CDD" id="cd13220">
    <property type="entry name" value="PH-GRAM_GRAMDC"/>
    <property type="match status" value="1"/>
</dbReference>
<feature type="region of interest" description="Disordered" evidence="6">
    <location>
        <begin position="914"/>
        <end position="960"/>
    </location>
</feature>